<dbReference type="PANTHER" id="PTHR48081">
    <property type="entry name" value="AB HYDROLASE SUPERFAMILY PROTEIN C4A8.06C"/>
    <property type="match status" value="1"/>
</dbReference>
<evidence type="ECO:0000313" key="4">
    <source>
        <dbReference type="Proteomes" id="UP000214747"/>
    </source>
</evidence>
<evidence type="ECO:0000259" key="2">
    <source>
        <dbReference type="Pfam" id="PF20434"/>
    </source>
</evidence>
<keyword evidence="4" id="KW-1185">Reference proteome</keyword>
<name>A0A225SXR1_9BURK</name>
<protein>
    <submittedName>
        <fullName evidence="3">Esterase</fullName>
    </submittedName>
</protein>
<keyword evidence="1" id="KW-0378">Hydrolase</keyword>
<sequence>MHVLGKAGLVIAGAVLILGGVVACSPLSAINAVTPASAYVKTEGVAYANTDNPRQKLDIYRPASAPAAGTGPGLPVVVFFYGGSWNEGSRKDYAFVGEALSSRGFIAVLPDYRVYPEVRYPDFVKDSAQAVAWTLRSLRELGGDPQRVFVMGHSAGAYNASMVALDPRWLREAGASPDALRGWIGLAGPYDFLPIENEDVKPVFFAPDSPPDSQPVRHVQAGAPPALLIASHKDKLVSAERNTAGLAKLLRAQQVPVVERYFDNTSHASLVGSLSRPLRFIAPTLEEVSQFIENPPPRPEPSK</sequence>
<dbReference type="InterPro" id="IPR029058">
    <property type="entry name" value="AB_hydrolase_fold"/>
</dbReference>
<evidence type="ECO:0000256" key="1">
    <source>
        <dbReference type="ARBA" id="ARBA00022801"/>
    </source>
</evidence>
<accession>A0A225SXR1</accession>
<dbReference type="EMBL" id="NJGV01000004">
    <property type="protein sequence ID" value="OWY35774.1"/>
    <property type="molecule type" value="Genomic_DNA"/>
</dbReference>
<dbReference type="AlphaFoldDB" id="A0A225SXR1"/>
<dbReference type="InterPro" id="IPR049492">
    <property type="entry name" value="BD-FAE-like_dom"/>
</dbReference>
<dbReference type="SUPFAM" id="SSF53474">
    <property type="entry name" value="alpha/beta-Hydrolases"/>
    <property type="match status" value="1"/>
</dbReference>
<dbReference type="Pfam" id="PF20434">
    <property type="entry name" value="BD-FAE"/>
    <property type="match status" value="1"/>
</dbReference>
<dbReference type="RefSeq" id="WP_088754111.1">
    <property type="nucleotide sequence ID" value="NZ_NJGV01000004.1"/>
</dbReference>
<organism evidence="3 4">
    <name type="scientific">Herbaspirillum aquaticum</name>
    <dbReference type="NCBI Taxonomy" id="568783"/>
    <lineage>
        <taxon>Bacteria</taxon>
        <taxon>Pseudomonadati</taxon>
        <taxon>Pseudomonadota</taxon>
        <taxon>Betaproteobacteria</taxon>
        <taxon>Burkholderiales</taxon>
        <taxon>Oxalobacteraceae</taxon>
        <taxon>Herbaspirillum</taxon>
    </lineage>
</organism>
<gene>
    <name evidence="3" type="ORF">CEJ45_05025</name>
</gene>
<evidence type="ECO:0000313" key="3">
    <source>
        <dbReference type="EMBL" id="OWY35774.1"/>
    </source>
</evidence>
<comment type="caution">
    <text evidence="3">The sequence shown here is derived from an EMBL/GenBank/DDBJ whole genome shotgun (WGS) entry which is preliminary data.</text>
</comment>
<proteinExistence type="predicted"/>
<dbReference type="GO" id="GO:0016787">
    <property type="term" value="F:hydrolase activity"/>
    <property type="evidence" value="ECO:0007669"/>
    <property type="project" value="UniProtKB-KW"/>
</dbReference>
<dbReference type="Gene3D" id="3.40.50.1820">
    <property type="entry name" value="alpha/beta hydrolase"/>
    <property type="match status" value="1"/>
</dbReference>
<dbReference type="PANTHER" id="PTHR48081:SF9">
    <property type="entry name" value="CARBOXYLESTERASE"/>
    <property type="match status" value="1"/>
</dbReference>
<feature type="domain" description="BD-FAE-like" evidence="2">
    <location>
        <begin position="57"/>
        <end position="242"/>
    </location>
</feature>
<dbReference type="PROSITE" id="PS51257">
    <property type="entry name" value="PROKAR_LIPOPROTEIN"/>
    <property type="match status" value="1"/>
</dbReference>
<dbReference type="Proteomes" id="UP000214747">
    <property type="component" value="Unassembled WGS sequence"/>
</dbReference>
<dbReference type="InterPro" id="IPR050300">
    <property type="entry name" value="GDXG_lipolytic_enzyme"/>
</dbReference>
<reference evidence="3 4" key="1">
    <citation type="journal article" date="2010" name="Int. J. Syst. Evol. Microbiol.">
        <title>Reclassification of Herbaspirillum putei as a later heterotypic synonym of Herbaspirillum huttiense, with the description of H. huttiense subsp. huttiense subsp. nov. and H. huttiense subsp. putei subsp. nov., comb. nov., and description of Herbaspirillum aquaticum sp. nov.</title>
        <authorList>
            <person name="Dobritsa A.P."/>
            <person name="Reddy M.C."/>
            <person name="Samadpour M."/>
        </authorList>
    </citation>
    <scope>NUCLEOTIDE SEQUENCE [LARGE SCALE GENOMIC DNA]</scope>
    <source>
        <strain evidence="3 4">IEH 4430</strain>
    </source>
</reference>